<protein>
    <submittedName>
        <fullName evidence="2">Uncharacterized protein</fullName>
    </submittedName>
</protein>
<dbReference type="Proteomes" id="UP000269945">
    <property type="component" value="Unassembled WGS sequence"/>
</dbReference>
<evidence type="ECO:0000313" key="3">
    <source>
        <dbReference type="Proteomes" id="UP000269945"/>
    </source>
</evidence>
<proteinExistence type="predicted"/>
<feature type="region of interest" description="Disordered" evidence="1">
    <location>
        <begin position="1"/>
        <end position="38"/>
    </location>
</feature>
<feature type="compositionally biased region" description="Pro residues" evidence="1">
    <location>
        <begin position="1"/>
        <end position="15"/>
    </location>
</feature>
<accession>A0A9X9M9P0</accession>
<evidence type="ECO:0000256" key="1">
    <source>
        <dbReference type="SAM" id="MobiDB-lite"/>
    </source>
</evidence>
<comment type="caution">
    <text evidence="2">The sequence shown here is derived from an EMBL/GenBank/DDBJ whole genome shotgun (WGS) entry which is preliminary data.</text>
</comment>
<keyword evidence="3" id="KW-1185">Reference proteome</keyword>
<organism evidence="2 3">
    <name type="scientific">Gulo gulo</name>
    <name type="common">Wolverine</name>
    <name type="synonym">Gluton</name>
    <dbReference type="NCBI Taxonomy" id="48420"/>
    <lineage>
        <taxon>Eukaryota</taxon>
        <taxon>Metazoa</taxon>
        <taxon>Chordata</taxon>
        <taxon>Craniata</taxon>
        <taxon>Vertebrata</taxon>
        <taxon>Euteleostomi</taxon>
        <taxon>Mammalia</taxon>
        <taxon>Eutheria</taxon>
        <taxon>Laurasiatheria</taxon>
        <taxon>Carnivora</taxon>
        <taxon>Caniformia</taxon>
        <taxon>Musteloidea</taxon>
        <taxon>Mustelidae</taxon>
        <taxon>Guloninae</taxon>
        <taxon>Gulo</taxon>
    </lineage>
</organism>
<sequence length="38" mass="3991">MSGPPPCPVQSPPGNPLMRQDRARGDGENSLTCGKHCV</sequence>
<name>A0A9X9M9P0_GULGU</name>
<evidence type="ECO:0000313" key="2">
    <source>
        <dbReference type="EMBL" id="VCX40007.1"/>
    </source>
</evidence>
<gene>
    <name evidence="2" type="ORF">BN2614_LOCUS1</name>
</gene>
<dbReference type="EMBL" id="CYRY02044833">
    <property type="protein sequence ID" value="VCX40007.1"/>
    <property type="molecule type" value="Genomic_DNA"/>
</dbReference>
<reference evidence="2 3" key="1">
    <citation type="submission" date="2018-10" db="EMBL/GenBank/DDBJ databases">
        <authorList>
            <person name="Ekblom R."/>
            <person name="Jareborg N."/>
        </authorList>
    </citation>
    <scope>NUCLEOTIDE SEQUENCE [LARGE SCALE GENOMIC DNA]</scope>
    <source>
        <tissue evidence="2">Muscle</tissue>
    </source>
</reference>
<dbReference type="AlphaFoldDB" id="A0A9X9M9P0"/>